<reference evidence="3" key="1">
    <citation type="submission" date="2016-06" db="EMBL/GenBank/DDBJ databases">
        <authorList>
            <person name="Cuomo C."/>
            <person name="Litvintseva A."/>
            <person name="Heitman J."/>
            <person name="Chen Y."/>
            <person name="Sun S."/>
            <person name="Springer D."/>
            <person name="Dromer F."/>
            <person name="Young S."/>
            <person name="Zeng Q."/>
            <person name="Chapman S."/>
            <person name="Gujja S."/>
            <person name="Saif S."/>
            <person name="Birren B."/>
        </authorList>
    </citation>
    <scope>NUCLEOTIDE SEQUENCE</scope>
    <source>
        <strain evidence="3">CBS 7841</strain>
    </source>
</reference>
<feature type="compositionally biased region" description="Basic and acidic residues" evidence="2">
    <location>
        <begin position="706"/>
        <end position="721"/>
    </location>
</feature>
<organism evidence="3 4">
    <name type="scientific">Cryptococcus depauperatus CBS 7841</name>
    <dbReference type="NCBI Taxonomy" id="1295531"/>
    <lineage>
        <taxon>Eukaryota</taxon>
        <taxon>Fungi</taxon>
        <taxon>Dikarya</taxon>
        <taxon>Basidiomycota</taxon>
        <taxon>Agaricomycotina</taxon>
        <taxon>Tremellomycetes</taxon>
        <taxon>Tremellales</taxon>
        <taxon>Cryptococcaceae</taxon>
        <taxon>Cryptococcus</taxon>
    </lineage>
</organism>
<feature type="region of interest" description="Disordered" evidence="2">
    <location>
        <begin position="781"/>
        <end position="829"/>
    </location>
</feature>
<feature type="region of interest" description="Disordered" evidence="2">
    <location>
        <begin position="605"/>
        <end position="657"/>
    </location>
</feature>
<feature type="compositionally biased region" description="Low complexity" evidence="2">
    <location>
        <begin position="785"/>
        <end position="808"/>
    </location>
</feature>
<feature type="compositionally biased region" description="Basic and acidic residues" evidence="2">
    <location>
        <begin position="12"/>
        <end position="23"/>
    </location>
</feature>
<feature type="compositionally biased region" description="Polar residues" evidence="2">
    <location>
        <begin position="508"/>
        <end position="523"/>
    </location>
</feature>
<accession>A0AAJ8JRV5</accession>
<keyword evidence="4" id="KW-1185">Reference proteome</keyword>
<feature type="compositionally biased region" description="Basic residues" evidence="2">
    <location>
        <begin position="635"/>
        <end position="646"/>
    </location>
</feature>
<evidence type="ECO:0000256" key="1">
    <source>
        <dbReference type="SAM" id="Coils"/>
    </source>
</evidence>
<feature type="region of interest" description="Disordered" evidence="2">
    <location>
        <begin position="992"/>
        <end position="1071"/>
    </location>
</feature>
<feature type="compositionally biased region" description="Polar residues" evidence="2">
    <location>
        <begin position="267"/>
        <end position="276"/>
    </location>
</feature>
<feature type="compositionally biased region" description="Pro residues" evidence="2">
    <location>
        <begin position="809"/>
        <end position="827"/>
    </location>
</feature>
<feature type="compositionally biased region" description="Polar residues" evidence="2">
    <location>
        <begin position="1096"/>
        <end position="1113"/>
    </location>
</feature>
<feature type="compositionally biased region" description="Low complexity" evidence="2">
    <location>
        <begin position="525"/>
        <end position="535"/>
    </location>
</feature>
<dbReference type="GeneID" id="91086708"/>
<feature type="compositionally biased region" description="Acidic residues" evidence="2">
    <location>
        <begin position="1029"/>
        <end position="1040"/>
    </location>
</feature>
<dbReference type="Proteomes" id="UP000094043">
    <property type="component" value="Chromosome 3"/>
</dbReference>
<feature type="compositionally biased region" description="Pro residues" evidence="2">
    <location>
        <begin position="237"/>
        <end position="266"/>
    </location>
</feature>
<feature type="coiled-coil region" evidence="1">
    <location>
        <begin position="1154"/>
        <end position="1181"/>
    </location>
</feature>
<evidence type="ECO:0000313" key="4">
    <source>
        <dbReference type="Proteomes" id="UP000094043"/>
    </source>
</evidence>
<evidence type="ECO:0000313" key="3">
    <source>
        <dbReference type="EMBL" id="WVN87318.1"/>
    </source>
</evidence>
<feature type="region of interest" description="Disordered" evidence="2">
    <location>
        <begin position="467"/>
        <end position="585"/>
    </location>
</feature>
<protein>
    <submittedName>
        <fullName evidence="3">Uncharacterized protein</fullName>
    </submittedName>
</protein>
<reference evidence="3" key="3">
    <citation type="submission" date="2024-01" db="EMBL/GenBank/DDBJ databases">
        <authorList>
            <person name="Coelho M.A."/>
            <person name="David-Palma M."/>
            <person name="Shea T."/>
            <person name="Sun S."/>
            <person name="Cuomo C.A."/>
            <person name="Heitman J."/>
        </authorList>
    </citation>
    <scope>NUCLEOTIDE SEQUENCE</scope>
    <source>
        <strain evidence="3">CBS 7841</strain>
    </source>
</reference>
<dbReference type="EMBL" id="CP143786">
    <property type="protein sequence ID" value="WVN87318.1"/>
    <property type="molecule type" value="Genomic_DNA"/>
</dbReference>
<feature type="region of interest" description="Disordered" evidence="2">
    <location>
        <begin position="1"/>
        <end position="45"/>
    </location>
</feature>
<dbReference type="AlphaFoldDB" id="A0AAJ8JRV5"/>
<feature type="region of interest" description="Disordered" evidence="2">
    <location>
        <begin position="349"/>
        <end position="369"/>
    </location>
</feature>
<feature type="region of interest" description="Disordered" evidence="2">
    <location>
        <begin position="669"/>
        <end position="721"/>
    </location>
</feature>
<feature type="region of interest" description="Disordered" evidence="2">
    <location>
        <begin position="134"/>
        <end position="331"/>
    </location>
</feature>
<feature type="region of interest" description="Disordered" evidence="2">
    <location>
        <begin position="1090"/>
        <end position="1123"/>
    </location>
</feature>
<evidence type="ECO:0000256" key="2">
    <source>
        <dbReference type="SAM" id="MobiDB-lite"/>
    </source>
</evidence>
<proteinExistence type="predicted"/>
<feature type="compositionally biased region" description="Acidic residues" evidence="2">
    <location>
        <begin position="155"/>
        <end position="167"/>
    </location>
</feature>
<reference evidence="3" key="2">
    <citation type="journal article" date="2022" name="Elife">
        <title>Obligate sexual reproduction of a homothallic fungus closely related to the Cryptococcus pathogenic species complex.</title>
        <authorList>
            <person name="Passer A.R."/>
            <person name="Clancey S.A."/>
            <person name="Shea T."/>
            <person name="David-Palma M."/>
            <person name="Averette A.F."/>
            <person name="Boekhout T."/>
            <person name="Porcel B.M."/>
            <person name="Nowrousian M."/>
            <person name="Cuomo C.A."/>
            <person name="Sun S."/>
            <person name="Heitman J."/>
            <person name="Coelho M.A."/>
        </authorList>
    </citation>
    <scope>NUCLEOTIDE SEQUENCE</scope>
    <source>
        <strain evidence="3">CBS 7841</strain>
    </source>
</reference>
<feature type="compositionally biased region" description="Basic and acidic residues" evidence="2">
    <location>
        <begin position="1041"/>
        <end position="1071"/>
    </location>
</feature>
<dbReference type="KEGG" id="cdep:91086708"/>
<dbReference type="RefSeq" id="XP_066068018.1">
    <property type="nucleotide sequence ID" value="XM_066211921.1"/>
</dbReference>
<name>A0AAJ8JRV5_9TREE</name>
<feature type="compositionally biased region" description="Basic and acidic residues" evidence="2">
    <location>
        <begin position="322"/>
        <end position="331"/>
    </location>
</feature>
<gene>
    <name evidence="3" type="ORF">L203_102496</name>
</gene>
<feature type="compositionally biased region" description="Low complexity" evidence="2">
    <location>
        <begin position="545"/>
        <end position="568"/>
    </location>
</feature>
<feature type="region of interest" description="Disordered" evidence="2">
    <location>
        <begin position="59"/>
        <end position="111"/>
    </location>
</feature>
<feature type="compositionally biased region" description="Polar residues" evidence="2">
    <location>
        <begin position="620"/>
        <end position="634"/>
    </location>
</feature>
<keyword evidence="1" id="KW-0175">Coiled coil</keyword>
<feature type="region of interest" description="Disordered" evidence="2">
    <location>
        <begin position="737"/>
        <end position="762"/>
    </location>
</feature>
<sequence>MGSTASFMRGKISPETEEKEQGTMKHKTSNPSPPPSWSSTKAAPFPQLTVPREALLPRTHQSSAIDVPEQPFPTTITGGSHISKLRAAALQSSRAKPLNPPLESSAKSTLPFQKKHIVSHSKMAKQSLLSERIGKTKPSLAERIGKVKTLSNPDDREEGELSEDEEGPSISEADMTRRISGNRITPVQAAFNEIRYKSHQRPPPGNFSSNRLDRQHPPPLHSSLQEIFPRQMVPNSPRIPTPPSHVRPPTPPLPMVVRSPPFPPTDNPLSTMSPKTPSLAWEESAQVTTPPHSPSLLVFRPRSPFKSPPIHEESQYPLGLSEPKESSDYERKPHARIFEEASIDVANSTEFPIRPFTPDVASDSHEVTKQDKLEIDEPAPFVTNSTELSPEEERDYMDIIRNLIFEGVTPQDLLERGAAEKYVKAVCEEIVRGTHEHANAQGGAQYVELDSSTLEPEVAQAVQEQLRETRTPSSEMMVEEQTMEAIGGPETPPMQVADGTESEPIYVPSSSVQTLMSNDSPTRMLSPPSLQAPSTPALPPPPLPELASPVSLLAEPAPRPAGLPARPADSIHSCESVPTTQSAGLPGLHDLSSVTAPDIVATCTQPDERDLFTPPVSTVLPASTSRVGLDQTSLKKPKKKNGRKKGNHADSSAKAQAGYGTFVGPSQLAQSTQSLSYPLPQPPAQFQSRSLTKKERKAQAQAQAKAEAETKGRSNTETEVRMHAQAQIQAMAPADSLSNVGMYPPHMLPVSQLPSQYEKPSISSISMPGIVNTNLKTVATSSVDQQQQKKQQGSQQERSKQEPQLQQQQPPPPPTAAPPLPLGPPPDNKALLLARKKMVLESMKRRRETTAKLEAPVSIVKPNLGSMVQDEMSDAVIDIQENPQAMLEDNMKVDIRDDRLIQEEAAALEREMMSLQAKRDVVHVSESDVDADMDIDEPEEGEIILSPPVSSRIIPEPVSASVSRSNTPLMQSGQLDGSLPIRRGVKRAHAEDLMDSRATSAPVSRLPQPPIRRPFGVPLKPHRLVLFLDDPDSSDEEDEEVSHKKEEKRKAEELSRMVEEEAKRKMAEEKQKQLDENILRLKAEIAMKKRRKLGNGTVNGESKATSGSSTPLGISTGELKEKNEAQSERCVDAVMSAVVTKAVSQDKFKHHIVRQSTPADLKELKEELAEAEAQKELHAEAIQADVIGLSTGKVIAGRDQQ</sequence>